<feature type="region of interest" description="Disordered" evidence="2">
    <location>
        <begin position="1"/>
        <end position="48"/>
    </location>
</feature>
<comment type="caution">
    <text evidence="3">The sequence shown here is derived from an EMBL/GenBank/DDBJ whole genome shotgun (WGS) entry which is preliminary data.</text>
</comment>
<keyword evidence="1" id="KW-0175">Coiled coil</keyword>
<dbReference type="EMBL" id="JALJOT010000007">
    <property type="protein sequence ID" value="KAK9908836.1"/>
    <property type="molecule type" value="Genomic_DNA"/>
</dbReference>
<proteinExistence type="predicted"/>
<name>A0ABR2YPA3_9CHLO</name>
<dbReference type="Proteomes" id="UP001491310">
    <property type="component" value="Unassembled WGS sequence"/>
</dbReference>
<sequence length="674" mass="70109">MAPFNFAQRSSSRTAMPRDDHSDLKLEKTDLHAPVSAKEAGLPPAAGRYAGKPPHLSGTFEPSKAFVRQLATKSEYRRHLAGLLKEHSLVEGGDLQVATWIKDEGFDTTIPSVMQALENAKSNDLLFWASRYNLFVLWSADRTHPWDSMPGAANHATLEIGKQRGSDSEVVVLLNGKPIIDYTFKSGVLKTTTPLDWETPTGKSASVMLELQLSSFFGYGKSDDDSYLGLQAHGVLWAANPSDTPVNWPIAPPIVAGKVNIAGRAAAIAPGSADNLAAFAGVYQTHNLPEVAGKPADASFELSISVGADGQPAVSVNGSSLGGWTFDAMNVLAWTEEAGVSAWLQFMVLPGGPIYMGSLKTTADVDGSAGGCNVFGELRSQPSRLAPDAAMDPAVGQLVASGLASASTMLAASLLRSAFRCWSALKSGLSADEIASAHDVMLERMDAEFGTLKRLETLVTAAEATFPGAAGAKEMDPAATGDAVAAEAEAAENAQAAKTAAEATETAAREAEEAANKSDALEATSKAAVAAWRASQAQSAAAAAEASALESSKHARLSHTIAALAAAQAAAQSFNMAKEVAAESAAAEARAAAAALRAVEAGIALYAEKRDYLKLKDIAEASDVAGKALDAAKAAVTGWEAASVASRRGALDAAKVAAEFSQLCHKFMRSVHRT</sequence>
<protein>
    <submittedName>
        <fullName evidence="3">Uncharacterized protein</fullName>
    </submittedName>
</protein>
<evidence type="ECO:0000256" key="2">
    <source>
        <dbReference type="SAM" id="MobiDB-lite"/>
    </source>
</evidence>
<feature type="coiled-coil region" evidence="1">
    <location>
        <begin position="494"/>
        <end position="524"/>
    </location>
</feature>
<feature type="compositionally biased region" description="Basic and acidic residues" evidence="2">
    <location>
        <begin position="16"/>
        <end position="31"/>
    </location>
</feature>
<accession>A0ABR2YPA3</accession>
<reference evidence="3 4" key="1">
    <citation type="journal article" date="2024" name="Nat. Commun.">
        <title>Phylogenomics reveals the evolutionary origins of lichenization in chlorophyte algae.</title>
        <authorList>
            <person name="Puginier C."/>
            <person name="Libourel C."/>
            <person name="Otte J."/>
            <person name="Skaloud P."/>
            <person name="Haon M."/>
            <person name="Grisel S."/>
            <person name="Petersen M."/>
            <person name="Berrin J.G."/>
            <person name="Delaux P.M."/>
            <person name="Dal Grande F."/>
            <person name="Keller J."/>
        </authorList>
    </citation>
    <scope>NUCLEOTIDE SEQUENCE [LARGE SCALE GENOMIC DNA]</scope>
    <source>
        <strain evidence="3 4">SAG 216-7</strain>
    </source>
</reference>
<keyword evidence="4" id="KW-1185">Reference proteome</keyword>
<evidence type="ECO:0000256" key="1">
    <source>
        <dbReference type="SAM" id="Coils"/>
    </source>
</evidence>
<organism evidence="3 4">
    <name type="scientific">Coccomyxa subellipsoidea</name>
    <dbReference type="NCBI Taxonomy" id="248742"/>
    <lineage>
        <taxon>Eukaryota</taxon>
        <taxon>Viridiplantae</taxon>
        <taxon>Chlorophyta</taxon>
        <taxon>core chlorophytes</taxon>
        <taxon>Trebouxiophyceae</taxon>
        <taxon>Trebouxiophyceae incertae sedis</taxon>
        <taxon>Coccomyxaceae</taxon>
        <taxon>Coccomyxa</taxon>
    </lineage>
</organism>
<gene>
    <name evidence="3" type="ORF">WJX75_003566</name>
</gene>
<evidence type="ECO:0000313" key="4">
    <source>
        <dbReference type="Proteomes" id="UP001491310"/>
    </source>
</evidence>
<evidence type="ECO:0000313" key="3">
    <source>
        <dbReference type="EMBL" id="KAK9908836.1"/>
    </source>
</evidence>